<feature type="compositionally biased region" description="Acidic residues" evidence="1">
    <location>
        <begin position="121"/>
        <end position="134"/>
    </location>
</feature>
<feature type="region of interest" description="Disordered" evidence="1">
    <location>
        <begin position="656"/>
        <end position="688"/>
    </location>
</feature>
<dbReference type="InParanoid" id="A0A1E7EN93"/>
<feature type="region of interest" description="Disordered" evidence="1">
    <location>
        <begin position="554"/>
        <end position="579"/>
    </location>
</feature>
<evidence type="ECO:0000256" key="1">
    <source>
        <dbReference type="SAM" id="MobiDB-lite"/>
    </source>
</evidence>
<gene>
    <name evidence="3" type="ORF">FRACYDRAFT_251234</name>
</gene>
<feature type="compositionally biased region" description="Acidic residues" evidence="1">
    <location>
        <begin position="679"/>
        <end position="688"/>
    </location>
</feature>
<name>A0A1E7EN93_9STRA</name>
<feature type="transmembrane region" description="Helical" evidence="2">
    <location>
        <begin position="51"/>
        <end position="71"/>
    </location>
</feature>
<keyword evidence="2" id="KW-0472">Membrane</keyword>
<keyword evidence="2" id="KW-1133">Transmembrane helix</keyword>
<organism evidence="3 4">
    <name type="scientific">Fragilariopsis cylindrus CCMP1102</name>
    <dbReference type="NCBI Taxonomy" id="635003"/>
    <lineage>
        <taxon>Eukaryota</taxon>
        <taxon>Sar</taxon>
        <taxon>Stramenopiles</taxon>
        <taxon>Ochrophyta</taxon>
        <taxon>Bacillariophyta</taxon>
        <taxon>Bacillariophyceae</taxon>
        <taxon>Bacillariophycidae</taxon>
        <taxon>Bacillariales</taxon>
        <taxon>Bacillariaceae</taxon>
        <taxon>Fragilariopsis</taxon>
    </lineage>
</organism>
<feature type="compositionally biased region" description="Low complexity" evidence="1">
    <location>
        <begin position="742"/>
        <end position="754"/>
    </location>
</feature>
<feature type="compositionally biased region" description="Polar residues" evidence="1">
    <location>
        <begin position="311"/>
        <end position="335"/>
    </location>
</feature>
<feature type="compositionally biased region" description="Low complexity" evidence="1">
    <location>
        <begin position="106"/>
        <end position="118"/>
    </location>
</feature>
<dbReference type="OrthoDB" id="57317at2759"/>
<reference evidence="3 4" key="1">
    <citation type="submission" date="2016-09" db="EMBL/GenBank/DDBJ databases">
        <title>Extensive genetic diversity and differential bi-allelic expression allows diatom success in the polar Southern Ocean.</title>
        <authorList>
            <consortium name="DOE Joint Genome Institute"/>
            <person name="Mock T."/>
            <person name="Otillar R.P."/>
            <person name="Strauss J."/>
            <person name="Dupont C."/>
            <person name="Frickenhaus S."/>
            <person name="Maumus F."/>
            <person name="Mcmullan M."/>
            <person name="Sanges R."/>
            <person name="Schmutz J."/>
            <person name="Toseland A."/>
            <person name="Valas R."/>
            <person name="Veluchamy A."/>
            <person name="Ward B.J."/>
            <person name="Allen A."/>
            <person name="Barry K."/>
            <person name="Falciatore A."/>
            <person name="Ferrante M."/>
            <person name="Fortunato A.E."/>
            <person name="Gloeckner G."/>
            <person name="Gruber A."/>
            <person name="Hipkin R."/>
            <person name="Janech M."/>
            <person name="Kroth P."/>
            <person name="Leese F."/>
            <person name="Lindquist E."/>
            <person name="Lyon B.R."/>
            <person name="Martin J."/>
            <person name="Mayer C."/>
            <person name="Parker M."/>
            <person name="Quesneville H."/>
            <person name="Raymond J."/>
            <person name="Uhlig C."/>
            <person name="Valentin K.U."/>
            <person name="Worden A.Z."/>
            <person name="Armbrust E.V."/>
            <person name="Bowler C."/>
            <person name="Green B."/>
            <person name="Moulton V."/>
            <person name="Van Oosterhout C."/>
            <person name="Grigoriev I."/>
        </authorList>
    </citation>
    <scope>NUCLEOTIDE SEQUENCE [LARGE SCALE GENOMIC DNA]</scope>
    <source>
        <strain evidence="3 4">CCMP1102</strain>
    </source>
</reference>
<dbReference type="AlphaFoldDB" id="A0A1E7EN93"/>
<feature type="compositionally biased region" description="Low complexity" evidence="1">
    <location>
        <begin position="656"/>
        <end position="670"/>
    </location>
</feature>
<feature type="compositionally biased region" description="Basic and acidic residues" evidence="1">
    <location>
        <begin position="286"/>
        <end position="296"/>
    </location>
</feature>
<keyword evidence="2" id="KW-0812">Transmembrane</keyword>
<protein>
    <submittedName>
        <fullName evidence="3">Uncharacterized protein</fullName>
    </submittedName>
</protein>
<keyword evidence="4" id="KW-1185">Reference proteome</keyword>
<accession>A0A1E7EN93</accession>
<dbReference type="Proteomes" id="UP000095751">
    <property type="component" value="Unassembled WGS sequence"/>
</dbReference>
<feature type="compositionally biased region" description="Low complexity" evidence="1">
    <location>
        <begin position="230"/>
        <end position="285"/>
    </location>
</feature>
<feature type="compositionally biased region" description="Acidic residues" evidence="1">
    <location>
        <begin position="167"/>
        <end position="177"/>
    </location>
</feature>
<feature type="compositionally biased region" description="Low complexity" evidence="1">
    <location>
        <begin position="350"/>
        <end position="359"/>
    </location>
</feature>
<evidence type="ECO:0000256" key="2">
    <source>
        <dbReference type="SAM" id="Phobius"/>
    </source>
</evidence>
<feature type="transmembrane region" description="Helical" evidence="2">
    <location>
        <begin position="589"/>
        <end position="612"/>
    </location>
</feature>
<feature type="compositionally biased region" description="Basic residues" evidence="1">
    <location>
        <begin position="89"/>
        <end position="101"/>
    </location>
</feature>
<proteinExistence type="predicted"/>
<dbReference type="EMBL" id="KV784386">
    <property type="protein sequence ID" value="OEU07429.1"/>
    <property type="molecule type" value="Genomic_DNA"/>
</dbReference>
<feature type="compositionally biased region" description="Low complexity" evidence="1">
    <location>
        <begin position="150"/>
        <end position="166"/>
    </location>
</feature>
<evidence type="ECO:0000313" key="4">
    <source>
        <dbReference type="Proteomes" id="UP000095751"/>
    </source>
</evidence>
<feature type="compositionally biased region" description="Low complexity" evidence="1">
    <location>
        <begin position="78"/>
        <end position="88"/>
    </location>
</feature>
<feature type="compositionally biased region" description="Low complexity" evidence="1">
    <location>
        <begin position="178"/>
        <end position="202"/>
    </location>
</feature>
<feature type="region of interest" description="Disordered" evidence="1">
    <location>
        <begin position="78"/>
        <end position="359"/>
    </location>
</feature>
<dbReference type="KEGG" id="fcy:FRACYDRAFT_251234"/>
<sequence length="849" mass="96210">MTKTTSTIARKRCTRDTKSKPYDDVVPVTTTLGSRRRNSTSTRSRMRIRKTAFVVFTITVFLLLGVGFVLGTNSVSSSYTSYTSTNQQRRNKQHRRQRQRRGMLLSSSSENNNNSDSSQWEIEEIEQEQQDQDQGDLPSADFSPEDYYDDYSSTTTTPPTNYYYYENDYDYEYDGDDYSTTSPKTKDPSSPWKDPPYYYRTSPPTPSPQKIITPKPSPWYRFSDPPTPLPTTNSMPMPMPIMSTSNNPWNDNIDNDNDSTTTATTTTPSSSSQPPPNSSTNNNNDDNSKPPVRVDEVDNSGDAVNDIDAPSSGQPAPSVEQSSPSSKPIPNNASRPSLLPTVLIGPPQPEQQQQQQQQQEEILICKNIEGQNSERIINNDNEINDSTLFSILVSVQYDKLQVTTEELTNYLDLMNIPVSLWVAGCETQAMDYSSDIILTSQRSKKNNRTIRQRQRQRRIEDEESQQQKILGTISYSEVESWKLRSSCDAATPDISCDKFSSRAIIFELDDDGGSIPEEIIRNRIYAALDRFNYLVTDQIGVFFMEINPNDTIIEVGGSNSDNDDGPSPDGINDGTTNNDKNIISSNDTVVIVGSLAAGLASLLLGMVCIFWWRRRSDDVIYKHSRFDDASEDYYQPDIYNHNNDYIIDHHDSIVSTEETVTPSPTNTNNTRRQRVYYRDDDDDDDNNNIDTIDESYITNDENDFVARAIPFDSSREYQGTIGLSTVWSMDDTDESFVDEANISNYNNHNNNDNNGHPFDEPDTTNLQSNWRSQWGHQHRGSDDGIGNDLHQHRACSSPSCRICDSRRQQGIQGRRGEQWLEQIHILDSPDRVPGYDPSRWCINGDIVQL</sequence>
<feature type="region of interest" description="Disordered" evidence="1">
    <location>
        <begin position="742"/>
        <end position="768"/>
    </location>
</feature>
<evidence type="ECO:0000313" key="3">
    <source>
        <dbReference type="EMBL" id="OEU07429.1"/>
    </source>
</evidence>